<accession>A0AA39VUV7</accession>
<feature type="signal peptide" evidence="2">
    <location>
        <begin position="1"/>
        <end position="17"/>
    </location>
</feature>
<dbReference type="GO" id="GO:0004672">
    <property type="term" value="F:protein kinase activity"/>
    <property type="evidence" value="ECO:0007669"/>
    <property type="project" value="InterPro"/>
</dbReference>
<evidence type="ECO:0000313" key="4">
    <source>
        <dbReference type="EMBL" id="KAK0593365.1"/>
    </source>
</evidence>
<dbReference type="SUPFAM" id="SSF53850">
    <property type="entry name" value="Periplasmic binding protein-like II"/>
    <property type="match status" value="1"/>
</dbReference>
<evidence type="ECO:0000256" key="2">
    <source>
        <dbReference type="SAM" id="SignalP"/>
    </source>
</evidence>
<feature type="chain" id="PRO_5041294580" description="Transferrin-like domain-containing protein" evidence="2">
    <location>
        <begin position="18"/>
        <end position="666"/>
    </location>
</feature>
<dbReference type="GO" id="GO:0005886">
    <property type="term" value="C:plasma membrane"/>
    <property type="evidence" value="ECO:0007669"/>
    <property type="project" value="TreeGrafter"/>
</dbReference>
<dbReference type="PRINTS" id="PR00422">
    <property type="entry name" value="TRANSFERRIN"/>
</dbReference>
<feature type="compositionally biased region" description="Polar residues" evidence="1">
    <location>
        <begin position="594"/>
        <end position="608"/>
    </location>
</feature>
<sequence>MWWLGFWAGAAADGAGAAAEFVGTAAEFAGEGERAAGSFIVTETGAVAREEDGAADWGISCKAKPEGYLSPEYAISGHLTRKSDVYSFGVLLLEIVSGRSAVDFDPQLGEHYLVEKAWEMYNCNKLVDLVDPMLNGNFSEDEAIRFLKVSLLCVQEKCSLRPTMSTAIKMMSGEIGIDNVHISQPGLITDIMDVKICFAPSPAPGPNPSFKAVEGFNFPPSPESSADSPAPAPVTVEEGSEKSGGVVPSGPVAEPEDDAGSETLNLKWCTVREEFDDCQDFVNALDQSDEYTWKCVKGDTTQECLESIRKGEADMINVEAGLAYTAFLNYSMKAIANEVYCGHAQSFDAVAVVNRKACLDNEGLSLMDFKGHKSCNGGYSTATGWNYPINHIKESSIFDLKQMNDREIASGFFADVCAPSEFEGVNVGGMCSGCGNENGLCHSSSMYYSGHSGAFRCLVEEMGDIAFVRGDTALLYSMEGPHNQSWSTKSIRDFMYLCPQGGCREINGYSGSCSFGTVPANVIMASNSIPNMKRLFILQTLTNATRMNDALYAGKNGASYLLSPSTQELVAVKKLTRSYLGKSASISQRIQEVNKAETQANPSTQNAESEGLPPTVTSSYNYIPDQDDDVPCTQDSCTQACQDAMGDQFTSDQCADGPDGSFCVCL</sequence>
<feature type="region of interest" description="Disordered" evidence="1">
    <location>
        <begin position="209"/>
        <end position="259"/>
    </location>
</feature>
<proteinExistence type="predicted"/>
<organism evidence="4 5">
    <name type="scientific">Acer saccharum</name>
    <name type="common">Sugar maple</name>
    <dbReference type="NCBI Taxonomy" id="4024"/>
    <lineage>
        <taxon>Eukaryota</taxon>
        <taxon>Viridiplantae</taxon>
        <taxon>Streptophyta</taxon>
        <taxon>Embryophyta</taxon>
        <taxon>Tracheophyta</taxon>
        <taxon>Spermatophyta</taxon>
        <taxon>Magnoliopsida</taxon>
        <taxon>eudicotyledons</taxon>
        <taxon>Gunneridae</taxon>
        <taxon>Pentapetalae</taxon>
        <taxon>rosids</taxon>
        <taxon>malvids</taxon>
        <taxon>Sapindales</taxon>
        <taxon>Sapindaceae</taxon>
        <taxon>Hippocastanoideae</taxon>
        <taxon>Acereae</taxon>
        <taxon>Acer</taxon>
    </lineage>
</organism>
<dbReference type="SUPFAM" id="SSF56112">
    <property type="entry name" value="Protein kinase-like (PK-like)"/>
    <property type="match status" value="1"/>
</dbReference>
<dbReference type="GO" id="GO:0005769">
    <property type="term" value="C:early endosome"/>
    <property type="evidence" value="ECO:0007669"/>
    <property type="project" value="TreeGrafter"/>
</dbReference>
<dbReference type="InterPro" id="IPR001156">
    <property type="entry name" value="Transferrin-like_dom"/>
</dbReference>
<gene>
    <name evidence="4" type="ORF">LWI29_035479</name>
</gene>
<keyword evidence="2" id="KW-0732">Signal</keyword>
<dbReference type="GO" id="GO:0005615">
    <property type="term" value="C:extracellular space"/>
    <property type="evidence" value="ECO:0007669"/>
    <property type="project" value="TreeGrafter"/>
</dbReference>
<dbReference type="PROSITE" id="PS51408">
    <property type="entry name" value="TRANSFERRIN_LIKE_4"/>
    <property type="match status" value="1"/>
</dbReference>
<protein>
    <recommendedName>
        <fullName evidence="3">Transferrin-like domain-containing protein</fullName>
    </recommendedName>
</protein>
<evidence type="ECO:0000259" key="3">
    <source>
        <dbReference type="PROSITE" id="PS51408"/>
    </source>
</evidence>
<keyword evidence="5" id="KW-1185">Reference proteome</keyword>
<reference evidence="4" key="2">
    <citation type="submission" date="2023-06" db="EMBL/GenBank/DDBJ databases">
        <authorList>
            <person name="Swenson N.G."/>
            <person name="Wegrzyn J.L."/>
            <person name="Mcevoy S.L."/>
        </authorList>
    </citation>
    <scope>NUCLEOTIDE SEQUENCE</scope>
    <source>
        <strain evidence="4">NS2018</strain>
        <tissue evidence="4">Leaf</tissue>
    </source>
</reference>
<dbReference type="Gene3D" id="1.10.510.10">
    <property type="entry name" value="Transferase(Phosphotransferase) domain 1"/>
    <property type="match status" value="1"/>
</dbReference>
<feature type="region of interest" description="Disordered" evidence="1">
    <location>
        <begin position="594"/>
        <end position="625"/>
    </location>
</feature>
<dbReference type="Gene3D" id="3.40.190.10">
    <property type="entry name" value="Periplasmic binding protein-like II"/>
    <property type="match status" value="2"/>
</dbReference>
<evidence type="ECO:0000256" key="1">
    <source>
        <dbReference type="SAM" id="MobiDB-lite"/>
    </source>
</evidence>
<dbReference type="Pfam" id="PF00405">
    <property type="entry name" value="Transferrin"/>
    <property type="match status" value="1"/>
</dbReference>
<comment type="caution">
    <text evidence="4">The sequence shown here is derived from an EMBL/GenBank/DDBJ whole genome shotgun (WGS) entry which is preliminary data.</text>
</comment>
<dbReference type="GO" id="GO:0055037">
    <property type="term" value="C:recycling endosome"/>
    <property type="evidence" value="ECO:0007669"/>
    <property type="project" value="TreeGrafter"/>
</dbReference>
<dbReference type="AlphaFoldDB" id="A0AA39VUV7"/>
<dbReference type="PANTHER" id="PTHR11485:SF29">
    <property type="entry name" value="TRANSFERRIN 2"/>
    <property type="match status" value="1"/>
</dbReference>
<dbReference type="EMBL" id="JAUESC010000380">
    <property type="protein sequence ID" value="KAK0593365.1"/>
    <property type="molecule type" value="Genomic_DNA"/>
</dbReference>
<evidence type="ECO:0000313" key="5">
    <source>
        <dbReference type="Proteomes" id="UP001168877"/>
    </source>
</evidence>
<dbReference type="Pfam" id="PF07714">
    <property type="entry name" value="PK_Tyr_Ser-Thr"/>
    <property type="match status" value="1"/>
</dbReference>
<dbReference type="CDD" id="cd13529">
    <property type="entry name" value="PBP2_transferrin"/>
    <property type="match status" value="1"/>
</dbReference>
<dbReference type="SMART" id="SM00094">
    <property type="entry name" value="TR_FER"/>
    <property type="match status" value="1"/>
</dbReference>
<dbReference type="Proteomes" id="UP001168877">
    <property type="component" value="Unassembled WGS sequence"/>
</dbReference>
<name>A0AA39VUV7_ACESA</name>
<feature type="domain" description="Transferrin-like" evidence="3">
    <location>
        <begin position="266"/>
        <end position="588"/>
    </location>
</feature>
<dbReference type="GO" id="GO:0006826">
    <property type="term" value="P:iron ion transport"/>
    <property type="evidence" value="ECO:0007669"/>
    <property type="project" value="TreeGrafter"/>
</dbReference>
<reference evidence="4" key="1">
    <citation type="journal article" date="2022" name="Plant J.">
        <title>Strategies of tolerance reflected in two North American maple genomes.</title>
        <authorList>
            <person name="McEvoy S.L."/>
            <person name="Sezen U.U."/>
            <person name="Trouern-Trend A."/>
            <person name="McMahon S.M."/>
            <person name="Schaberg P.G."/>
            <person name="Yang J."/>
            <person name="Wegrzyn J.L."/>
            <person name="Swenson N.G."/>
        </authorList>
    </citation>
    <scope>NUCLEOTIDE SEQUENCE</scope>
    <source>
        <strain evidence="4">NS2018</strain>
    </source>
</reference>
<dbReference type="PANTHER" id="PTHR11485">
    <property type="entry name" value="TRANSFERRIN"/>
    <property type="match status" value="1"/>
</dbReference>
<dbReference type="InterPro" id="IPR001245">
    <property type="entry name" value="Ser-Thr/Tyr_kinase_cat_dom"/>
</dbReference>
<dbReference type="InterPro" id="IPR011009">
    <property type="entry name" value="Kinase-like_dom_sf"/>
</dbReference>